<dbReference type="EMBL" id="GBRH01171062">
    <property type="protein sequence ID" value="JAE26834.1"/>
    <property type="molecule type" value="Transcribed_RNA"/>
</dbReference>
<evidence type="ECO:0000313" key="1">
    <source>
        <dbReference type="EMBL" id="JAE26834.1"/>
    </source>
</evidence>
<proteinExistence type="predicted"/>
<protein>
    <submittedName>
        <fullName evidence="1">Uncharacterized protein</fullName>
    </submittedName>
</protein>
<organism evidence="1">
    <name type="scientific">Arundo donax</name>
    <name type="common">Giant reed</name>
    <name type="synonym">Donax arundinaceus</name>
    <dbReference type="NCBI Taxonomy" id="35708"/>
    <lineage>
        <taxon>Eukaryota</taxon>
        <taxon>Viridiplantae</taxon>
        <taxon>Streptophyta</taxon>
        <taxon>Embryophyta</taxon>
        <taxon>Tracheophyta</taxon>
        <taxon>Spermatophyta</taxon>
        <taxon>Magnoliopsida</taxon>
        <taxon>Liliopsida</taxon>
        <taxon>Poales</taxon>
        <taxon>Poaceae</taxon>
        <taxon>PACMAD clade</taxon>
        <taxon>Arundinoideae</taxon>
        <taxon>Arundineae</taxon>
        <taxon>Arundo</taxon>
    </lineage>
</organism>
<sequence length="64" mass="7747">MIVSGLTLFTGTSKRAIYFLTRILHQKSLILVWQSFYLQMYHMLAQELQEHWVTWLLNMPFEDK</sequence>
<reference evidence="1" key="1">
    <citation type="submission" date="2014-09" db="EMBL/GenBank/DDBJ databases">
        <authorList>
            <person name="Magalhaes I.L.F."/>
            <person name="Oliveira U."/>
            <person name="Santos F.R."/>
            <person name="Vidigal T.H.D.A."/>
            <person name="Brescovit A.D."/>
            <person name="Santos A.J."/>
        </authorList>
    </citation>
    <scope>NUCLEOTIDE SEQUENCE</scope>
    <source>
        <tissue evidence="1">Shoot tissue taken approximately 20 cm above the soil surface</tissue>
    </source>
</reference>
<accession>A0A0A9GTH4</accession>
<name>A0A0A9GTH4_ARUDO</name>
<reference evidence="1" key="2">
    <citation type="journal article" date="2015" name="Data Brief">
        <title>Shoot transcriptome of the giant reed, Arundo donax.</title>
        <authorList>
            <person name="Barrero R.A."/>
            <person name="Guerrero F.D."/>
            <person name="Moolhuijzen P."/>
            <person name="Goolsby J.A."/>
            <person name="Tidwell J."/>
            <person name="Bellgard S.E."/>
            <person name="Bellgard M.I."/>
        </authorList>
    </citation>
    <scope>NUCLEOTIDE SEQUENCE</scope>
    <source>
        <tissue evidence="1">Shoot tissue taken approximately 20 cm above the soil surface</tissue>
    </source>
</reference>
<dbReference type="AlphaFoldDB" id="A0A0A9GTH4"/>